<evidence type="ECO:0000313" key="2">
    <source>
        <dbReference type="Proteomes" id="UP000827976"/>
    </source>
</evidence>
<protein>
    <submittedName>
        <fullName evidence="1">Leucine-rich repeat protein</fullName>
    </submittedName>
</protein>
<gene>
    <name evidence="1" type="ORF">IHE45_02G041200</name>
</gene>
<accession>A0ACB7WQB1</accession>
<comment type="caution">
    <text evidence="1">The sequence shown here is derived from an EMBL/GenBank/DDBJ whole genome shotgun (WGS) entry which is preliminary data.</text>
</comment>
<organism evidence="1 2">
    <name type="scientific">Dioscorea alata</name>
    <name type="common">Purple yam</name>
    <dbReference type="NCBI Taxonomy" id="55571"/>
    <lineage>
        <taxon>Eukaryota</taxon>
        <taxon>Viridiplantae</taxon>
        <taxon>Streptophyta</taxon>
        <taxon>Embryophyta</taxon>
        <taxon>Tracheophyta</taxon>
        <taxon>Spermatophyta</taxon>
        <taxon>Magnoliopsida</taxon>
        <taxon>Liliopsida</taxon>
        <taxon>Dioscoreales</taxon>
        <taxon>Dioscoreaceae</taxon>
        <taxon>Dioscorea</taxon>
    </lineage>
</organism>
<evidence type="ECO:0000313" key="1">
    <source>
        <dbReference type="EMBL" id="KAH7690349.1"/>
    </source>
</evidence>
<reference evidence="2" key="1">
    <citation type="journal article" date="2022" name="Nat. Commun.">
        <title>Chromosome evolution and the genetic basis of agronomically important traits in greater yam.</title>
        <authorList>
            <person name="Bredeson J.V."/>
            <person name="Lyons J.B."/>
            <person name="Oniyinde I.O."/>
            <person name="Okereke N.R."/>
            <person name="Kolade O."/>
            <person name="Nnabue I."/>
            <person name="Nwadili C.O."/>
            <person name="Hribova E."/>
            <person name="Parker M."/>
            <person name="Nwogha J."/>
            <person name="Shu S."/>
            <person name="Carlson J."/>
            <person name="Kariba R."/>
            <person name="Muthemba S."/>
            <person name="Knop K."/>
            <person name="Barton G.J."/>
            <person name="Sherwood A.V."/>
            <person name="Lopez-Montes A."/>
            <person name="Asiedu R."/>
            <person name="Jamnadass R."/>
            <person name="Muchugi A."/>
            <person name="Goodstein D."/>
            <person name="Egesi C.N."/>
            <person name="Featherston J."/>
            <person name="Asfaw A."/>
            <person name="Simpson G.G."/>
            <person name="Dolezel J."/>
            <person name="Hendre P.S."/>
            <person name="Van Deynze A."/>
            <person name="Kumar P.L."/>
            <person name="Obidiegwu J.E."/>
            <person name="Bhattacharjee R."/>
            <person name="Rokhsar D.S."/>
        </authorList>
    </citation>
    <scope>NUCLEOTIDE SEQUENCE [LARGE SCALE GENOMIC DNA]</scope>
    <source>
        <strain evidence="2">cv. TDa95/00328</strain>
    </source>
</reference>
<keyword evidence="2" id="KW-1185">Reference proteome</keyword>
<dbReference type="EMBL" id="CM037012">
    <property type="protein sequence ID" value="KAH7690349.1"/>
    <property type="molecule type" value="Genomic_DNA"/>
</dbReference>
<proteinExistence type="predicted"/>
<name>A0ACB7WQB1_DIOAL</name>
<sequence length="976" mass="109081">MGVKLTAVLLVFLYLQVSLCNGVSINGCRESERKALLDFKEGLKDPGRRLSSWIGQDCCTWSGVQCDNQTGHVVQLDLGNKRPLHNMFQYGLHSEQLEGKINHALLGLKHLQYLDLSMNFFGGIQIPAFFGSLQHLRYLDLSCAGFSGLVPHQLGNLSSLHHLDLSSVFSMPCNNLHLARNHWLSNLSSLQYVNLNFVDLSKAPDWLESLNTLPSVSEIYLSNCKLEIPHSLAHVNFTKLQILDLSSNIVHSVVPSWLFKLTSLESLDLSANAFVKLIPSAIGNLTSLRVLNLANNRVLEDGVPLSLGNLCMLTSLDLSGNKYLNGHLNELGEVFSGCIKDSLEILSWVCSELTGHFPDWLGNLKSLRMLNLYCNSFNGPFLQLRLHSLKKLDISRNALNGSVPVNLGQLYPKLVFLDFAYNNLTGVFTEAHLVGLAKLQHLGFSANEFRVDLGSQWVPPLGLKMLVMWNTKLGPGFPSWIQKLENLSAAVFSNAGIIDSLPDWFWNFSKNLQIVDLSHNDIRGKLPTSLEHLSNLRYVDLSGNSFEGSVPQFPANLMYLLLFSNKIAGRVPKTLCYLKKLVALDLSKNQLIGVIPDCWNHSLHPRLFTFDFSDNKLYGGIPATICSPSLAYFHLSNNNLSGELPLSLRNCRALRTLDLGQNKIGGSIPTWLAKSLLNLEVLQLRQNMLVGNIPPELGNLTNLRVIDFAYNHLSGTIPYNLGNLRAMKFAPAISYNRKVALVIYDKLAAGYVDNMEVLYMVSSKLVLGYMDSIKVNLKGRHVQYDKLLPLLISVDLSRNELSGEIPEELMYLSYLQNLNLSENYLTGRIPEKIGMLLRLESLDLSKNDLSGAIPTTMIMLTFLSHLNLSYNNLSGRIPQSGQFPALPDPSIYFGNNALCGFPLHNNCENIDGQSSVWYPKNEDEVEKIGFYVSIALGYILGFWVLWGVLLLNKKWGFAYFQFVDYLIHATGDCLWK</sequence>
<dbReference type="Proteomes" id="UP000827976">
    <property type="component" value="Chromosome 2"/>
</dbReference>